<dbReference type="InterPro" id="IPR013766">
    <property type="entry name" value="Thioredoxin_domain"/>
</dbReference>
<feature type="domain" description="Thioredoxin" evidence="14">
    <location>
        <begin position="4"/>
        <end position="155"/>
    </location>
</feature>
<dbReference type="InterPro" id="IPR024706">
    <property type="entry name" value="Peroxiredoxin_AhpC-typ"/>
</dbReference>
<accession>A0A7G1QAS5</accession>
<dbReference type="RefSeq" id="WP_197743989.1">
    <property type="nucleotide sequence ID" value="NZ_LR778175.1"/>
</dbReference>
<comment type="subunit">
    <text evidence="2">Monomer.</text>
</comment>
<dbReference type="PIRSF" id="PIRSF000239">
    <property type="entry name" value="AHPC"/>
    <property type="match status" value="1"/>
</dbReference>
<evidence type="ECO:0000313" key="16">
    <source>
        <dbReference type="Proteomes" id="UP000516072"/>
    </source>
</evidence>
<name>A0A7G1QAS5_9GAMM</name>
<dbReference type="InterPro" id="IPR036249">
    <property type="entry name" value="Thioredoxin-like_sf"/>
</dbReference>
<dbReference type="AlphaFoldDB" id="A0A7G1QAS5"/>
<comment type="similarity">
    <text evidence="10">Belongs to the peroxiredoxin family. BCP/PrxQ subfamily.</text>
</comment>
<evidence type="ECO:0000256" key="2">
    <source>
        <dbReference type="ARBA" id="ARBA00011245"/>
    </source>
</evidence>
<evidence type="ECO:0000256" key="9">
    <source>
        <dbReference type="ARBA" id="ARBA00032824"/>
    </source>
</evidence>
<evidence type="ECO:0000256" key="8">
    <source>
        <dbReference type="ARBA" id="ARBA00023284"/>
    </source>
</evidence>
<dbReference type="InterPro" id="IPR050924">
    <property type="entry name" value="Peroxiredoxin_BCP/PrxQ"/>
</dbReference>
<evidence type="ECO:0000256" key="1">
    <source>
        <dbReference type="ARBA" id="ARBA00003330"/>
    </source>
</evidence>
<evidence type="ECO:0000256" key="5">
    <source>
        <dbReference type="ARBA" id="ARBA00022862"/>
    </source>
</evidence>
<keyword evidence="4 15" id="KW-0575">Peroxidase</keyword>
<dbReference type="GO" id="GO:0045454">
    <property type="term" value="P:cell redox homeostasis"/>
    <property type="evidence" value="ECO:0007669"/>
    <property type="project" value="TreeGrafter"/>
</dbReference>
<evidence type="ECO:0000256" key="6">
    <source>
        <dbReference type="ARBA" id="ARBA00023002"/>
    </source>
</evidence>
<dbReference type="EC" id="1.11.1.24" evidence="3"/>
<keyword evidence="16" id="KW-1185">Reference proteome</keyword>
<feature type="active site" description="Cysteine sulfenic acid (-SOH) intermediate; for peroxidase activity" evidence="13">
    <location>
        <position position="46"/>
    </location>
</feature>
<dbReference type="GO" id="GO:0008379">
    <property type="term" value="F:thioredoxin peroxidase activity"/>
    <property type="evidence" value="ECO:0007669"/>
    <property type="project" value="TreeGrafter"/>
</dbReference>
<gene>
    <name evidence="15" type="primary">ygaF</name>
    <name evidence="15" type="ORF">NSCAC_1294</name>
</gene>
<evidence type="ECO:0000256" key="13">
    <source>
        <dbReference type="PIRSR" id="PIRSR000239-1"/>
    </source>
</evidence>
<proteinExistence type="inferred from homology"/>
<dbReference type="Gene3D" id="3.40.30.10">
    <property type="entry name" value="Glutaredoxin"/>
    <property type="match status" value="1"/>
</dbReference>
<dbReference type="PANTHER" id="PTHR42801:SF4">
    <property type="entry name" value="AHPC_TSA FAMILY PROTEIN"/>
    <property type="match status" value="1"/>
</dbReference>
<evidence type="ECO:0000256" key="12">
    <source>
        <dbReference type="ARBA" id="ARBA00049091"/>
    </source>
</evidence>
<dbReference type="InterPro" id="IPR000866">
    <property type="entry name" value="AhpC/TSA"/>
</dbReference>
<evidence type="ECO:0000259" key="14">
    <source>
        <dbReference type="PROSITE" id="PS51352"/>
    </source>
</evidence>
<evidence type="ECO:0000313" key="15">
    <source>
        <dbReference type="EMBL" id="CAB1276683.1"/>
    </source>
</evidence>
<reference evidence="15 16" key="1">
    <citation type="submission" date="2020-03" db="EMBL/GenBank/DDBJ databases">
        <authorList>
            <person name="Picone N."/>
        </authorList>
    </citation>
    <scope>NUCLEOTIDE SEQUENCE [LARGE SCALE GENOMIC DNA]</scope>
    <source>
        <strain evidence="15">NSCAC1</strain>
    </source>
</reference>
<dbReference type="Pfam" id="PF00578">
    <property type="entry name" value="AhpC-TSA"/>
    <property type="match status" value="1"/>
</dbReference>
<keyword evidence="5" id="KW-0049">Antioxidant</keyword>
<dbReference type="SUPFAM" id="SSF52833">
    <property type="entry name" value="Thioredoxin-like"/>
    <property type="match status" value="1"/>
</dbReference>
<evidence type="ECO:0000256" key="4">
    <source>
        <dbReference type="ARBA" id="ARBA00022559"/>
    </source>
</evidence>
<dbReference type="PANTHER" id="PTHR42801">
    <property type="entry name" value="THIOREDOXIN-DEPENDENT PEROXIDE REDUCTASE"/>
    <property type="match status" value="1"/>
</dbReference>
<organism evidence="15 16">
    <name type="scientific">Candidatus Nitrosacidococcus tergens</name>
    <dbReference type="NCBI Taxonomy" id="553981"/>
    <lineage>
        <taxon>Bacteria</taxon>
        <taxon>Pseudomonadati</taxon>
        <taxon>Pseudomonadota</taxon>
        <taxon>Gammaproteobacteria</taxon>
        <taxon>Chromatiales</taxon>
        <taxon>Chromatiaceae</taxon>
        <taxon>Candidatus Nitrosacidococcus</taxon>
    </lineage>
</organism>
<keyword evidence="7" id="KW-1015">Disulfide bond</keyword>
<dbReference type="Proteomes" id="UP000516072">
    <property type="component" value="Chromosome"/>
</dbReference>
<protein>
    <recommendedName>
        <fullName evidence="3">thioredoxin-dependent peroxiredoxin</fullName>
        <ecNumber evidence="3">1.11.1.24</ecNumber>
    </recommendedName>
    <alternativeName>
        <fullName evidence="9">Thioredoxin peroxidase</fullName>
    </alternativeName>
    <alternativeName>
        <fullName evidence="11">Thioredoxin-dependent peroxiredoxin Bcp</fullName>
    </alternativeName>
</protein>
<evidence type="ECO:0000256" key="7">
    <source>
        <dbReference type="ARBA" id="ARBA00023157"/>
    </source>
</evidence>
<keyword evidence="8" id="KW-0676">Redox-active center</keyword>
<dbReference type="EMBL" id="LR778175">
    <property type="protein sequence ID" value="CAB1276683.1"/>
    <property type="molecule type" value="Genomic_DNA"/>
</dbReference>
<dbReference type="GO" id="GO:0005737">
    <property type="term" value="C:cytoplasm"/>
    <property type="evidence" value="ECO:0007669"/>
    <property type="project" value="TreeGrafter"/>
</dbReference>
<dbReference type="CDD" id="cd03017">
    <property type="entry name" value="PRX_BCP"/>
    <property type="match status" value="1"/>
</dbReference>
<keyword evidence="6 15" id="KW-0560">Oxidoreductase</keyword>
<comment type="catalytic activity">
    <reaction evidence="12">
        <text>a hydroperoxide + [thioredoxin]-dithiol = an alcohol + [thioredoxin]-disulfide + H2O</text>
        <dbReference type="Rhea" id="RHEA:62620"/>
        <dbReference type="Rhea" id="RHEA-COMP:10698"/>
        <dbReference type="Rhea" id="RHEA-COMP:10700"/>
        <dbReference type="ChEBI" id="CHEBI:15377"/>
        <dbReference type="ChEBI" id="CHEBI:29950"/>
        <dbReference type="ChEBI" id="CHEBI:30879"/>
        <dbReference type="ChEBI" id="CHEBI:35924"/>
        <dbReference type="ChEBI" id="CHEBI:50058"/>
        <dbReference type="EC" id="1.11.1.24"/>
    </reaction>
</comment>
<evidence type="ECO:0000256" key="3">
    <source>
        <dbReference type="ARBA" id="ARBA00013017"/>
    </source>
</evidence>
<dbReference type="FunFam" id="3.40.30.10:FF:000007">
    <property type="entry name" value="Thioredoxin-dependent thiol peroxidase"/>
    <property type="match status" value="1"/>
</dbReference>
<dbReference type="GO" id="GO:0034599">
    <property type="term" value="P:cellular response to oxidative stress"/>
    <property type="evidence" value="ECO:0007669"/>
    <property type="project" value="TreeGrafter"/>
</dbReference>
<evidence type="ECO:0000256" key="10">
    <source>
        <dbReference type="ARBA" id="ARBA00038489"/>
    </source>
</evidence>
<dbReference type="KEGG" id="ntg:NSCAC_1294"/>
<evidence type="ECO:0000256" key="11">
    <source>
        <dbReference type="ARBA" id="ARBA00042639"/>
    </source>
</evidence>
<sequence>MSKITVGFEVPDFEILSTSNNSFKLSQFKGQNIVLYFYPKDDTPGCTREGQDFRDLSEEFKRTNTLIFGISKDSIQSHEIFKTQQHFPFDLLSDENESICQLFNVIKSKNYGKDAKGIERSTFLIDKNGVLYKEWRQVKVEGHAMEVLDIAKALD</sequence>
<comment type="function">
    <text evidence="1">Thiol-specific peroxidase that catalyzes the reduction of hydrogen peroxide and organic hydroperoxides to water and alcohols, respectively. Plays a role in cell protection against oxidative stress by detoxifying peroxides and as sensor of hydrogen peroxide-mediated signaling events.</text>
</comment>
<dbReference type="PROSITE" id="PS51352">
    <property type="entry name" value="THIOREDOXIN_2"/>
    <property type="match status" value="1"/>
</dbReference>